<dbReference type="Gene3D" id="3.40.50.10310">
    <property type="entry name" value="Creatininase"/>
    <property type="match status" value="1"/>
</dbReference>
<keyword evidence="7" id="KW-1185">Reference proteome</keyword>
<evidence type="ECO:0000256" key="4">
    <source>
        <dbReference type="ARBA" id="ARBA00022833"/>
    </source>
</evidence>
<dbReference type="Pfam" id="PF02633">
    <property type="entry name" value="Creatininase"/>
    <property type="match status" value="1"/>
</dbReference>
<dbReference type="Proteomes" id="UP001501508">
    <property type="component" value="Unassembled WGS sequence"/>
</dbReference>
<dbReference type="InterPro" id="IPR003785">
    <property type="entry name" value="Creatininase/forma_Hydrolase"/>
</dbReference>
<dbReference type="RefSeq" id="WP_345032224.1">
    <property type="nucleotide sequence ID" value="NZ_BAABEY010000036.1"/>
</dbReference>
<comment type="cofactor">
    <cofactor evidence="1">
        <name>Zn(2+)</name>
        <dbReference type="ChEBI" id="CHEBI:29105"/>
    </cofactor>
</comment>
<keyword evidence="3" id="KW-0378">Hydrolase</keyword>
<dbReference type="InterPro" id="IPR024087">
    <property type="entry name" value="Creatininase-like_sf"/>
</dbReference>
<dbReference type="SUPFAM" id="SSF102215">
    <property type="entry name" value="Creatininase"/>
    <property type="match status" value="1"/>
</dbReference>
<dbReference type="PANTHER" id="PTHR35005">
    <property type="entry name" value="3-DEHYDRO-SCYLLO-INOSOSE HYDROLASE"/>
    <property type="match status" value="1"/>
</dbReference>
<evidence type="ECO:0000313" key="6">
    <source>
        <dbReference type="EMBL" id="GAA4446046.1"/>
    </source>
</evidence>
<protein>
    <submittedName>
        <fullName evidence="6">Creatininase family protein</fullName>
    </submittedName>
</protein>
<evidence type="ECO:0000313" key="7">
    <source>
        <dbReference type="Proteomes" id="UP001501508"/>
    </source>
</evidence>
<evidence type="ECO:0000256" key="1">
    <source>
        <dbReference type="ARBA" id="ARBA00001947"/>
    </source>
</evidence>
<comment type="similarity">
    <text evidence="5">Belongs to the creatininase superfamily.</text>
</comment>
<evidence type="ECO:0000256" key="2">
    <source>
        <dbReference type="ARBA" id="ARBA00022723"/>
    </source>
</evidence>
<proteinExistence type="inferred from homology"/>
<reference evidence="7" key="1">
    <citation type="journal article" date="2019" name="Int. J. Syst. Evol. Microbiol.">
        <title>The Global Catalogue of Microorganisms (GCM) 10K type strain sequencing project: providing services to taxonomists for standard genome sequencing and annotation.</title>
        <authorList>
            <consortium name="The Broad Institute Genomics Platform"/>
            <consortium name="The Broad Institute Genome Sequencing Center for Infectious Disease"/>
            <person name="Wu L."/>
            <person name="Ma J."/>
        </authorList>
    </citation>
    <scope>NUCLEOTIDE SEQUENCE [LARGE SCALE GENOMIC DNA]</scope>
    <source>
        <strain evidence="7">JCM 31920</strain>
    </source>
</reference>
<keyword evidence="2" id="KW-0479">Metal-binding</keyword>
<gene>
    <name evidence="6" type="ORF">GCM10023091_38490</name>
</gene>
<dbReference type="PANTHER" id="PTHR35005:SF1">
    <property type="entry name" value="2-AMINO-5-FORMYLAMINO-6-RIBOSYLAMINOPYRIMIDIN-4(3H)-ONE 5'-MONOPHOSPHATE DEFORMYLASE"/>
    <property type="match status" value="1"/>
</dbReference>
<comment type="caution">
    <text evidence="6">The sequence shown here is derived from an EMBL/GenBank/DDBJ whole genome shotgun (WGS) entry which is preliminary data.</text>
</comment>
<evidence type="ECO:0000256" key="3">
    <source>
        <dbReference type="ARBA" id="ARBA00022801"/>
    </source>
</evidence>
<sequence length="251" mass="28529">MRYELLFPHQLRDVIDRNVPVVLPLGVLEYHGEHLVNGVDTLVVVRALEILEKEQDLVILPPFYYGASSYAVEGPERNGSVHIEPQVLNPFAKALFDNLLRIGFRNIHVFVHHQSENFTAGMPTDLSFKLAARQSTFGFLERERGEGWWGRADSSDYYESHSQGDNPFNWIRIHPFMSEKIQQSHPIDHAGKLETALMMALCPEGSDMGYFTTDKWYTQTAKEATLDYGNTVKSAILESLRGILFANESSK</sequence>
<keyword evidence="4" id="KW-0862">Zinc</keyword>
<accession>A0ABP8MA63</accession>
<dbReference type="EMBL" id="BAABEY010000036">
    <property type="protein sequence ID" value="GAA4446046.1"/>
    <property type="molecule type" value="Genomic_DNA"/>
</dbReference>
<organism evidence="6 7">
    <name type="scientific">Ravibacter arvi</name>
    <dbReference type="NCBI Taxonomy" id="2051041"/>
    <lineage>
        <taxon>Bacteria</taxon>
        <taxon>Pseudomonadati</taxon>
        <taxon>Bacteroidota</taxon>
        <taxon>Cytophagia</taxon>
        <taxon>Cytophagales</taxon>
        <taxon>Spirosomataceae</taxon>
        <taxon>Ravibacter</taxon>
    </lineage>
</organism>
<name>A0ABP8MA63_9BACT</name>
<evidence type="ECO:0000256" key="5">
    <source>
        <dbReference type="ARBA" id="ARBA00024029"/>
    </source>
</evidence>